<dbReference type="Proteomes" id="UP000232323">
    <property type="component" value="Unassembled WGS sequence"/>
</dbReference>
<keyword evidence="3" id="KW-1185">Reference proteome</keyword>
<name>A0A250XT62_9CHLO</name>
<feature type="region of interest" description="Disordered" evidence="1">
    <location>
        <begin position="1"/>
        <end position="41"/>
    </location>
</feature>
<comment type="caution">
    <text evidence="2">The sequence shown here is derived from an EMBL/GenBank/DDBJ whole genome shotgun (WGS) entry which is preliminary data.</text>
</comment>
<organism evidence="2 3">
    <name type="scientific">Chlamydomonas eustigma</name>
    <dbReference type="NCBI Taxonomy" id="1157962"/>
    <lineage>
        <taxon>Eukaryota</taxon>
        <taxon>Viridiplantae</taxon>
        <taxon>Chlorophyta</taxon>
        <taxon>core chlorophytes</taxon>
        <taxon>Chlorophyceae</taxon>
        <taxon>CS clade</taxon>
        <taxon>Chlamydomonadales</taxon>
        <taxon>Chlamydomonadaceae</taxon>
        <taxon>Chlamydomonas</taxon>
    </lineage>
</organism>
<feature type="compositionally biased region" description="Basic and acidic residues" evidence="1">
    <location>
        <begin position="23"/>
        <end position="41"/>
    </location>
</feature>
<evidence type="ECO:0000313" key="3">
    <source>
        <dbReference type="Proteomes" id="UP000232323"/>
    </source>
</evidence>
<proteinExistence type="predicted"/>
<accession>A0A250XT62</accession>
<sequence length="129" mass="15417">MMSSERSSALLLKGMLKPRPRGSKREEEEQKRAEEARKRKERDDLIPTEWKRYADVNATLKRHDPYFRHAHLDLSSYCLDQLNAAAWYYNGWTYLIEGESFWEEKKIYWLEIGENLRKAIKALLTQVHS</sequence>
<dbReference type="AlphaFoldDB" id="A0A250XT62"/>
<protein>
    <submittedName>
        <fullName evidence="2">Uncharacterized protein</fullName>
    </submittedName>
</protein>
<evidence type="ECO:0000313" key="2">
    <source>
        <dbReference type="EMBL" id="GAX86248.1"/>
    </source>
</evidence>
<reference evidence="2 3" key="1">
    <citation type="submission" date="2017-08" db="EMBL/GenBank/DDBJ databases">
        <title>Acidophilic green algal genome provides insights into adaptation to an acidic environment.</title>
        <authorList>
            <person name="Hirooka S."/>
            <person name="Hirose Y."/>
            <person name="Kanesaki Y."/>
            <person name="Higuchi S."/>
            <person name="Fujiwara T."/>
            <person name="Onuma R."/>
            <person name="Era A."/>
            <person name="Ohbayashi R."/>
            <person name="Uzuka A."/>
            <person name="Nozaki H."/>
            <person name="Yoshikawa H."/>
            <person name="Miyagishima S.Y."/>
        </authorList>
    </citation>
    <scope>NUCLEOTIDE SEQUENCE [LARGE SCALE GENOMIC DNA]</scope>
    <source>
        <strain evidence="2 3">NIES-2499</strain>
    </source>
</reference>
<dbReference type="EMBL" id="BEGY01000251">
    <property type="protein sequence ID" value="GAX86248.1"/>
    <property type="molecule type" value="Genomic_DNA"/>
</dbReference>
<evidence type="ECO:0000256" key="1">
    <source>
        <dbReference type="SAM" id="MobiDB-lite"/>
    </source>
</evidence>
<gene>
    <name evidence="2" type="ORF">CEUSTIGMA_g13660.t1</name>
</gene>